<organism evidence="1 2">
    <name type="scientific">Priapulus caudatus</name>
    <name type="common">Priapulid worm</name>
    <dbReference type="NCBI Taxonomy" id="37621"/>
    <lineage>
        <taxon>Eukaryota</taxon>
        <taxon>Metazoa</taxon>
        <taxon>Ecdysozoa</taxon>
        <taxon>Scalidophora</taxon>
        <taxon>Priapulida</taxon>
        <taxon>Priapulimorpha</taxon>
        <taxon>Priapulimorphida</taxon>
        <taxon>Priapulidae</taxon>
        <taxon>Priapulus</taxon>
    </lineage>
</organism>
<keyword evidence="1" id="KW-1185">Reference proteome</keyword>
<dbReference type="InterPro" id="IPR036322">
    <property type="entry name" value="WD40_repeat_dom_sf"/>
</dbReference>
<feature type="non-terminal residue" evidence="2">
    <location>
        <position position="124"/>
    </location>
</feature>
<sequence>MYILEHDGSPCLCFGSLTEVFRFGRPGVDCHMRHDSDASVSQLLFLSNEGALITVCSDDRLHLWDTRGKKPDLVHTLKFNRERIVVCDLPFQSKWLYIGTERGNIHVVNIETFQLSGYIINWNK</sequence>
<dbReference type="GeneID" id="106819717"/>
<evidence type="ECO:0000313" key="1">
    <source>
        <dbReference type="Proteomes" id="UP000695022"/>
    </source>
</evidence>
<dbReference type="InterPro" id="IPR015943">
    <property type="entry name" value="WD40/YVTN_repeat-like_dom_sf"/>
</dbReference>
<reference evidence="2" key="1">
    <citation type="submission" date="2025-08" db="UniProtKB">
        <authorList>
            <consortium name="RefSeq"/>
        </authorList>
    </citation>
    <scope>IDENTIFICATION</scope>
</reference>
<name>A0ABM1F5T1_PRICU</name>
<evidence type="ECO:0000313" key="2">
    <source>
        <dbReference type="RefSeq" id="XP_014679802.1"/>
    </source>
</evidence>
<gene>
    <name evidence="2" type="primary">LOC106819717</name>
</gene>
<dbReference type="PANTHER" id="PTHR10241">
    <property type="entry name" value="LETHAL 2 GIANT LARVAE PROTEIN"/>
    <property type="match status" value="1"/>
</dbReference>
<protein>
    <submittedName>
        <fullName evidence="2">Syntaxin-binding protein 5-like</fullName>
    </submittedName>
</protein>
<dbReference type="Gene3D" id="2.130.10.10">
    <property type="entry name" value="YVTN repeat-like/Quinoprotein amine dehydrogenase"/>
    <property type="match status" value="1"/>
</dbReference>
<dbReference type="RefSeq" id="XP_014679802.1">
    <property type="nucleotide sequence ID" value="XM_014824316.1"/>
</dbReference>
<dbReference type="PANTHER" id="PTHR10241:SF25">
    <property type="entry name" value="TOMOSYN, ISOFORM C"/>
    <property type="match status" value="1"/>
</dbReference>
<dbReference type="SUPFAM" id="SSF50978">
    <property type="entry name" value="WD40 repeat-like"/>
    <property type="match status" value="1"/>
</dbReference>
<accession>A0ABM1F5T1</accession>
<proteinExistence type="predicted"/>
<dbReference type="Proteomes" id="UP000695022">
    <property type="component" value="Unplaced"/>
</dbReference>